<dbReference type="PANTHER" id="PTHR20857">
    <property type="entry name" value="THIAMINE-PHOSPHATE PYROPHOSPHORYLASE"/>
    <property type="match status" value="1"/>
</dbReference>
<dbReference type="Proteomes" id="UP000476934">
    <property type="component" value="Unassembled WGS sequence"/>
</dbReference>
<sequence length="202" mass="22591">MEIHIISGNRREGYERQFEQLAGCQHMFDVLHLRDKSLSKEDMFLWASQALEMGIHPKKIMINHFPDVADSLHVKGVQLGYGSSSILEVKENFPSLLVGASVHSYTEAKMKERLKADFLILGHIFETPSHPNIPPIGISTLKKVKETVSIPVIAIGGVTVKTLPMLLKAEVDGVAIRSTVWKAKHIEKVLAMLHEKGDDMYV</sequence>
<feature type="domain" description="Thiamine phosphate synthase/TenI" evidence="3">
    <location>
        <begin position="23"/>
        <end position="179"/>
    </location>
</feature>
<dbReference type="PANTHER" id="PTHR20857:SF22">
    <property type="entry name" value="THIAZOLE TAUTOMERASE"/>
    <property type="match status" value="1"/>
</dbReference>
<evidence type="ECO:0000256" key="2">
    <source>
        <dbReference type="ARBA" id="ARBA00022977"/>
    </source>
</evidence>
<dbReference type="Gene3D" id="3.20.20.70">
    <property type="entry name" value="Aldolase class I"/>
    <property type="match status" value="1"/>
</dbReference>
<dbReference type="EMBL" id="JAAIWK010000010">
    <property type="protein sequence ID" value="NEY19880.1"/>
    <property type="molecule type" value="Genomic_DNA"/>
</dbReference>
<evidence type="ECO:0000313" key="4">
    <source>
        <dbReference type="EMBL" id="NEY19880.1"/>
    </source>
</evidence>
<reference evidence="4 5" key="1">
    <citation type="submission" date="2020-02" db="EMBL/GenBank/DDBJ databases">
        <authorList>
            <person name="Feng H."/>
        </authorList>
    </citation>
    <scope>NUCLEOTIDE SEQUENCE [LARGE SCALE GENOMIC DNA]</scope>
    <source>
        <strain evidence="4 5">Gsoil 114</strain>
    </source>
</reference>
<dbReference type="GO" id="GO:0005737">
    <property type="term" value="C:cytoplasm"/>
    <property type="evidence" value="ECO:0007669"/>
    <property type="project" value="TreeGrafter"/>
</dbReference>
<evidence type="ECO:0000313" key="5">
    <source>
        <dbReference type="Proteomes" id="UP000476934"/>
    </source>
</evidence>
<dbReference type="Pfam" id="PF02581">
    <property type="entry name" value="TMP-TENI"/>
    <property type="match status" value="1"/>
</dbReference>
<dbReference type="InterPro" id="IPR022998">
    <property type="entry name" value="ThiamineP_synth_TenI"/>
</dbReference>
<evidence type="ECO:0000256" key="1">
    <source>
        <dbReference type="ARBA" id="ARBA00004948"/>
    </source>
</evidence>
<protein>
    <submittedName>
        <fullName evidence="4">DUF561 domain-containing protein</fullName>
    </submittedName>
</protein>
<dbReference type="SUPFAM" id="SSF51391">
    <property type="entry name" value="Thiamin phosphate synthase"/>
    <property type="match status" value="1"/>
</dbReference>
<dbReference type="CDD" id="cd00564">
    <property type="entry name" value="TMP_TenI"/>
    <property type="match status" value="1"/>
</dbReference>
<dbReference type="InterPro" id="IPR036206">
    <property type="entry name" value="ThiamineP_synth_sf"/>
</dbReference>
<comment type="pathway">
    <text evidence="1">Cofactor biosynthesis; thiamine diphosphate biosynthesis.</text>
</comment>
<dbReference type="AlphaFoldDB" id="A0A6M0P7M7"/>
<dbReference type="OrthoDB" id="9815348at2"/>
<name>A0A6M0P7M7_9BACI</name>
<dbReference type="GO" id="GO:0004789">
    <property type="term" value="F:thiamine-phosphate diphosphorylase activity"/>
    <property type="evidence" value="ECO:0007669"/>
    <property type="project" value="TreeGrafter"/>
</dbReference>
<keyword evidence="5" id="KW-1185">Reference proteome</keyword>
<dbReference type="GO" id="GO:0009228">
    <property type="term" value="P:thiamine biosynthetic process"/>
    <property type="evidence" value="ECO:0007669"/>
    <property type="project" value="UniProtKB-KW"/>
</dbReference>
<comment type="caution">
    <text evidence="4">The sequence shown here is derived from an EMBL/GenBank/DDBJ whole genome shotgun (WGS) entry which is preliminary data.</text>
</comment>
<dbReference type="RefSeq" id="WP_052137861.1">
    <property type="nucleotide sequence ID" value="NZ_JAAIWK010000010.1"/>
</dbReference>
<accession>A0A6M0P7M7</accession>
<dbReference type="InterPro" id="IPR013785">
    <property type="entry name" value="Aldolase_TIM"/>
</dbReference>
<keyword evidence="2" id="KW-0784">Thiamine biosynthesis</keyword>
<proteinExistence type="predicted"/>
<reference evidence="4 5" key="2">
    <citation type="submission" date="2020-03" db="EMBL/GenBank/DDBJ databases">
        <title>Bacillus aquiflavi sp. nov., isolated from yellow water of strong flavor Chinese baijiu in Yibin region of China.</title>
        <authorList>
            <person name="Xie J."/>
        </authorList>
    </citation>
    <scope>NUCLEOTIDE SEQUENCE [LARGE SCALE GENOMIC DNA]</scope>
    <source>
        <strain evidence="4 5">Gsoil 114</strain>
    </source>
</reference>
<evidence type="ECO:0000259" key="3">
    <source>
        <dbReference type="Pfam" id="PF02581"/>
    </source>
</evidence>
<gene>
    <name evidence="4" type="ORF">G4D61_07850</name>
</gene>
<organism evidence="4 5">
    <name type="scientific">Heyndrickxia ginsengihumi</name>
    <dbReference type="NCBI Taxonomy" id="363870"/>
    <lineage>
        <taxon>Bacteria</taxon>
        <taxon>Bacillati</taxon>
        <taxon>Bacillota</taxon>
        <taxon>Bacilli</taxon>
        <taxon>Bacillales</taxon>
        <taxon>Bacillaceae</taxon>
        <taxon>Heyndrickxia</taxon>
    </lineage>
</organism>